<evidence type="ECO:0000313" key="2">
    <source>
        <dbReference type="EMBL" id="GAA4742346.1"/>
    </source>
</evidence>
<dbReference type="InterPro" id="IPR036894">
    <property type="entry name" value="YbaB-like_sf"/>
</dbReference>
<protein>
    <recommendedName>
        <fullName evidence="4">Nucleoid-associated protein</fullName>
    </recommendedName>
</protein>
<comment type="caution">
    <text evidence="2">The sequence shown here is derived from an EMBL/GenBank/DDBJ whole genome shotgun (WGS) entry which is preliminary data.</text>
</comment>
<dbReference type="Pfam" id="PF02575">
    <property type="entry name" value="YbaB_DNA_bd"/>
    <property type="match status" value="1"/>
</dbReference>
<dbReference type="SUPFAM" id="SSF82607">
    <property type="entry name" value="YbaB-like"/>
    <property type="match status" value="1"/>
</dbReference>
<dbReference type="EMBL" id="BAABIE010000003">
    <property type="protein sequence ID" value="GAA4742346.1"/>
    <property type="molecule type" value="Genomic_DNA"/>
</dbReference>
<accession>A0ABP8YZM3</accession>
<proteinExistence type="predicted"/>
<dbReference type="InterPro" id="IPR004401">
    <property type="entry name" value="YbaB/EbfC"/>
</dbReference>
<gene>
    <name evidence="2" type="ORF">GCM10023217_08430</name>
</gene>
<feature type="region of interest" description="Disordered" evidence="1">
    <location>
        <begin position="85"/>
        <end position="116"/>
    </location>
</feature>
<evidence type="ECO:0000313" key="3">
    <source>
        <dbReference type="Proteomes" id="UP001500822"/>
    </source>
</evidence>
<name>A0ABP8YZM3_9ACTN</name>
<sequence length="116" mass="12159">MTEAFDPQQLQERLVAVQQEIMSAELTGRSSGGEVTVIGDGVGNVAAVRIDPALDRDDLDGLQNHIVDALADLAQRRAGLVEQKMTGHSSGFAEPDFGFGGDGSVPRTPDGLIDLG</sequence>
<keyword evidence="3" id="KW-1185">Reference proteome</keyword>
<dbReference type="RefSeq" id="WP_246993530.1">
    <property type="nucleotide sequence ID" value="NZ_BAABIE010000003.1"/>
</dbReference>
<reference evidence="3" key="1">
    <citation type="journal article" date="2019" name="Int. J. Syst. Evol. Microbiol.">
        <title>The Global Catalogue of Microorganisms (GCM) 10K type strain sequencing project: providing services to taxonomists for standard genome sequencing and annotation.</title>
        <authorList>
            <consortium name="The Broad Institute Genomics Platform"/>
            <consortium name="The Broad Institute Genome Sequencing Center for Infectious Disease"/>
            <person name="Wu L."/>
            <person name="Ma J."/>
        </authorList>
    </citation>
    <scope>NUCLEOTIDE SEQUENCE [LARGE SCALE GENOMIC DNA]</scope>
    <source>
        <strain evidence="3">JCM 18077</strain>
    </source>
</reference>
<dbReference type="Proteomes" id="UP001500822">
    <property type="component" value="Unassembled WGS sequence"/>
</dbReference>
<dbReference type="Gene3D" id="3.30.1310.10">
    <property type="entry name" value="Nucleoid-associated protein YbaB-like domain"/>
    <property type="match status" value="1"/>
</dbReference>
<evidence type="ECO:0000256" key="1">
    <source>
        <dbReference type="SAM" id="MobiDB-lite"/>
    </source>
</evidence>
<evidence type="ECO:0008006" key="4">
    <source>
        <dbReference type="Google" id="ProtNLM"/>
    </source>
</evidence>
<organism evidence="2 3">
    <name type="scientific">Gordonia alkaliphila</name>
    <dbReference type="NCBI Taxonomy" id="1053547"/>
    <lineage>
        <taxon>Bacteria</taxon>
        <taxon>Bacillati</taxon>
        <taxon>Actinomycetota</taxon>
        <taxon>Actinomycetes</taxon>
        <taxon>Mycobacteriales</taxon>
        <taxon>Gordoniaceae</taxon>
        <taxon>Gordonia</taxon>
    </lineage>
</organism>